<keyword evidence="6" id="KW-0223">Dioxygenase</keyword>
<dbReference type="SMART" id="SM00702">
    <property type="entry name" value="P4Hc"/>
    <property type="match status" value="1"/>
</dbReference>
<dbReference type="InterPro" id="IPR006620">
    <property type="entry name" value="Pro_4_hyd_alph"/>
</dbReference>
<name>A0A5M9JLK2_MONFR</name>
<dbReference type="GO" id="GO:0009688">
    <property type="term" value="P:abscisic acid biosynthetic process"/>
    <property type="evidence" value="ECO:0007669"/>
    <property type="project" value="UniProtKB-ARBA"/>
</dbReference>
<comment type="cofactor">
    <cofactor evidence="1">
        <name>L-ascorbate</name>
        <dbReference type="ChEBI" id="CHEBI:38290"/>
    </cofactor>
</comment>
<evidence type="ECO:0000256" key="7">
    <source>
        <dbReference type="ARBA" id="ARBA00023002"/>
    </source>
</evidence>
<dbReference type="GO" id="GO:0031418">
    <property type="term" value="F:L-ascorbic acid binding"/>
    <property type="evidence" value="ECO:0007669"/>
    <property type="project" value="InterPro"/>
</dbReference>
<dbReference type="GO" id="GO:0016705">
    <property type="term" value="F:oxidoreductase activity, acting on paired donors, with incorporation or reduction of molecular oxygen"/>
    <property type="evidence" value="ECO:0007669"/>
    <property type="project" value="InterPro"/>
</dbReference>
<gene>
    <name evidence="15" type="ORF">EYC84_002481</name>
</gene>
<keyword evidence="4" id="KW-0479">Metal-binding</keyword>
<dbReference type="GO" id="GO:0005506">
    <property type="term" value="F:iron ion binding"/>
    <property type="evidence" value="ECO:0007669"/>
    <property type="project" value="InterPro"/>
</dbReference>
<dbReference type="AlphaFoldDB" id="A0A5M9JLK2"/>
<dbReference type="EMBL" id="VICG01000007">
    <property type="protein sequence ID" value="KAA8570151.1"/>
    <property type="molecule type" value="Genomic_DNA"/>
</dbReference>
<evidence type="ECO:0000256" key="1">
    <source>
        <dbReference type="ARBA" id="ARBA00001961"/>
    </source>
</evidence>
<dbReference type="PROSITE" id="PS51471">
    <property type="entry name" value="FE2OG_OXY"/>
    <property type="match status" value="1"/>
</dbReference>
<comment type="caution">
    <text evidence="15">The sequence shown here is derived from an EMBL/GenBank/DDBJ whole genome shotgun (WGS) entry which is preliminary data.</text>
</comment>
<dbReference type="InterPro" id="IPR002347">
    <property type="entry name" value="SDR_fam"/>
</dbReference>
<dbReference type="Proteomes" id="UP000322873">
    <property type="component" value="Unassembled WGS sequence"/>
</dbReference>
<dbReference type="GO" id="GO:0050664">
    <property type="term" value="F:oxidoreductase activity, acting on NAD(P)H, oxygen as acceptor"/>
    <property type="evidence" value="ECO:0007669"/>
    <property type="project" value="TreeGrafter"/>
</dbReference>
<evidence type="ECO:0000256" key="10">
    <source>
        <dbReference type="ARBA" id="ARBA00068707"/>
    </source>
</evidence>
<dbReference type="PRINTS" id="PR00081">
    <property type="entry name" value="GDHRDH"/>
</dbReference>
<dbReference type="Gene3D" id="3.40.50.720">
    <property type="entry name" value="NAD(P)-binding Rossmann-like Domain"/>
    <property type="match status" value="1"/>
</dbReference>
<keyword evidence="16" id="KW-1185">Reference proteome</keyword>
<dbReference type="FunFam" id="3.40.50.720:FF:000084">
    <property type="entry name" value="Short-chain dehydrogenase reductase"/>
    <property type="match status" value="1"/>
</dbReference>
<protein>
    <recommendedName>
        <fullName evidence="10">Short-chain dehydrogenase/reductase ABA4</fullName>
    </recommendedName>
    <alternativeName>
        <fullName evidence="12">Abscisic acid biosynthesis cluster protein 4</fullName>
    </alternativeName>
    <alternativeName>
        <fullName evidence="11">Short-chain dehydrogenase/reductase aba4</fullName>
    </alternativeName>
</protein>
<dbReference type="InterPro" id="IPR036291">
    <property type="entry name" value="NAD(P)-bd_dom_sf"/>
</dbReference>
<dbReference type="PROSITE" id="PS00061">
    <property type="entry name" value="ADH_SHORT"/>
    <property type="match status" value="1"/>
</dbReference>
<dbReference type="GO" id="GO:0016616">
    <property type="term" value="F:oxidoreductase activity, acting on the CH-OH group of donors, NAD or NADP as acceptor"/>
    <property type="evidence" value="ECO:0007669"/>
    <property type="project" value="UniProtKB-ARBA"/>
</dbReference>
<evidence type="ECO:0000259" key="14">
    <source>
        <dbReference type="PROSITE" id="PS51471"/>
    </source>
</evidence>
<sequence>MPPKKPKQSAATPEAPPPKWPPFKPLMPPTNLSLETVVPGQIITIPNFWTSTLCKNYVAFLKTLPLTTTPGKPKKGDALRVNDRFRVDDWGFAERLWRETGLKELICGEIVKEYEEEGEKMSEEERKELWGGDVVGLNPAIRIYRYSKGQFFDCHYDESNLITLPTKPASTQAKTTWTLLLYLTSPATGCQGGETVFYPEELPNKKSPIDKPVVISLETGMVLLHKHGDDCMLHEGREVTDGEKWIIRTDICVKRKNYLKWQHIPKRISEHQLLNIMLVRVPVLRSILPAAKPATVPRRALMTLPSFSLEGKTCVITGAGRGIGKECLTAFALSGARGACVDLSQTIGDKSIDHIKAHIKTTNPSYKPDLRSYACDVVSEDAVKYTWAKIIEDFGHVDVVVTAAGIVENYEGERYPYDKWKRMMDINLNGSFLFAREAGKYWIEKKSKGNLIFISSMSSMICVRPQKQAAYNASKGAVSMMGKSLATEWGPYGIRVNNLCPGYMKTDLIIDLLEKEGTHIEENWAKDIPMGRLGHPSELQGTLVYMASDASSYLNGCDLVVDGGYTCY</sequence>
<dbReference type="PANTHER" id="PTHR43008">
    <property type="entry name" value="BENZIL REDUCTASE"/>
    <property type="match status" value="1"/>
</dbReference>
<keyword evidence="5" id="KW-0521">NADP</keyword>
<dbReference type="Gene3D" id="2.60.120.620">
    <property type="entry name" value="q2cbj1_9rhob like domain"/>
    <property type="match status" value="1"/>
</dbReference>
<comment type="pathway">
    <text evidence="2">Hormone biosynthesis.</text>
</comment>
<evidence type="ECO:0000313" key="16">
    <source>
        <dbReference type="Proteomes" id="UP000322873"/>
    </source>
</evidence>
<feature type="compositionally biased region" description="Pro residues" evidence="13">
    <location>
        <begin position="14"/>
        <end position="26"/>
    </location>
</feature>
<dbReference type="PANTHER" id="PTHR43008:SF14">
    <property type="entry name" value="DEHYDROGENASE ARBD, PUTATIVE-RELATED"/>
    <property type="match status" value="1"/>
</dbReference>
<organism evidence="15 16">
    <name type="scientific">Monilinia fructicola</name>
    <name type="common">Brown rot fungus</name>
    <name type="synonym">Ciboria fructicola</name>
    <dbReference type="NCBI Taxonomy" id="38448"/>
    <lineage>
        <taxon>Eukaryota</taxon>
        <taxon>Fungi</taxon>
        <taxon>Dikarya</taxon>
        <taxon>Ascomycota</taxon>
        <taxon>Pezizomycotina</taxon>
        <taxon>Leotiomycetes</taxon>
        <taxon>Helotiales</taxon>
        <taxon>Sclerotiniaceae</taxon>
        <taxon>Monilinia</taxon>
    </lineage>
</organism>
<evidence type="ECO:0000256" key="6">
    <source>
        <dbReference type="ARBA" id="ARBA00022964"/>
    </source>
</evidence>
<keyword evidence="7" id="KW-0560">Oxidoreductase</keyword>
<dbReference type="FunFam" id="2.60.120.620:FF:000021">
    <property type="entry name" value="WGS project CABT00000000 data, contig 2.8"/>
    <property type="match status" value="1"/>
</dbReference>
<evidence type="ECO:0000256" key="12">
    <source>
        <dbReference type="ARBA" id="ARBA00074993"/>
    </source>
</evidence>
<dbReference type="Pfam" id="PF13640">
    <property type="entry name" value="2OG-FeII_Oxy_3"/>
    <property type="match status" value="1"/>
</dbReference>
<dbReference type="InterPro" id="IPR044862">
    <property type="entry name" value="Pro_4_hyd_alph_FE2OG_OXY"/>
</dbReference>
<keyword evidence="9" id="KW-0843">Virulence</keyword>
<dbReference type="PRINTS" id="PR00080">
    <property type="entry name" value="SDRFAMILY"/>
</dbReference>
<evidence type="ECO:0000256" key="8">
    <source>
        <dbReference type="ARBA" id="ARBA00023004"/>
    </source>
</evidence>
<dbReference type="GO" id="GO:0051213">
    <property type="term" value="F:dioxygenase activity"/>
    <property type="evidence" value="ECO:0007669"/>
    <property type="project" value="UniProtKB-KW"/>
</dbReference>
<evidence type="ECO:0000256" key="2">
    <source>
        <dbReference type="ARBA" id="ARBA00004972"/>
    </source>
</evidence>
<evidence type="ECO:0000256" key="3">
    <source>
        <dbReference type="ARBA" id="ARBA00006484"/>
    </source>
</evidence>
<evidence type="ECO:0000256" key="9">
    <source>
        <dbReference type="ARBA" id="ARBA00023026"/>
    </source>
</evidence>
<evidence type="ECO:0000256" key="11">
    <source>
        <dbReference type="ARBA" id="ARBA00069153"/>
    </source>
</evidence>
<feature type="domain" description="Fe2OG dioxygenase" evidence="14">
    <location>
        <begin position="136"/>
        <end position="258"/>
    </location>
</feature>
<evidence type="ECO:0000256" key="4">
    <source>
        <dbReference type="ARBA" id="ARBA00022723"/>
    </source>
</evidence>
<evidence type="ECO:0000256" key="13">
    <source>
        <dbReference type="SAM" id="MobiDB-lite"/>
    </source>
</evidence>
<dbReference type="Pfam" id="PF13561">
    <property type="entry name" value="adh_short_C2"/>
    <property type="match status" value="1"/>
</dbReference>
<accession>A0A5M9JLK2</accession>
<comment type="similarity">
    <text evidence="3">Belongs to the short-chain dehydrogenases/reductases (SDR) family.</text>
</comment>
<dbReference type="VEuPathDB" id="FungiDB:MFRU_005g02850"/>
<dbReference type="InterPro" id="IPR005123">
    <property type="entry name" value="Oxoglu/Fe-dep_dioxygenase_dom"/>
</dbReference>
<dbReference type="VEuPathDB" id="FungiDB:MFRU_005g02860"/>
<dbReference type="SUPFAM" id="SSF51735">
    <property type="entry name" value="NAD(P)-binding Rossmann-fold domains"/>
    <property type="match status" value="1"/>
</dbReference>
<feature type="region of interest" description="Disordered" evidence="13">
    <location>
        <begin position="1"/>
        <end position="26"/>
    </location>
</feature>
<reference evidence="15 16" key="1">
    <citation type="submission" date="2019-06" db="EMBL/GenBank/DDBJ databases">
        <title>Genome Sequence of the Brown Rot Fungal Pathogen Monilinia fructicola.</title>
        <authorList>
            <person name="De Miccolis Angelini R.M."/>
            <person name="Landi L."/>
            <person name="Abate D."/>
            <person name="Pollastro S."/>
            <person name="Romanazzi G."/>
            <person name="Faretra F."/>
        </authorList>
    </citation>
    <scope>NUCLEOTIDE SEQUENCE [LARGE SCALE GENOMIC DNA]</scope>
    <source>
        <strain evidence="15 16">Mfrc123</strain>
    </source>
</reference>
<evidence type="ECO:0000313" key="15">
    <source>
        <dbReference type="EMBL" id="KAA8570151.1"/>
    </source>
</evidence>
<dbReference type="InterPro" id="IPR020904">
    <property type="entry name" value="Sc_DH/Rdtase_CS"/>
</dbReference>
<evidence type="ECO:0000256" key="5">
    <source>
        <dbReference type="ARBA" id="ARBA00022857"/>
    </source>
</evidence>
<keyword evidence="8" id="KW-0408">Iron</keyword>
<proteinExistence type="inferred from homology"/>